<dbReference type="OMA" id="DAFNCRT"/>
<proteinExistence type="predicted"/>
<dbReference type="Proteomes" id="UP000242180">
    <property type="component" value="Unassembled WGS sequence"/>
</dbReference>
<reference evidence="1 2" key="1">
    <citation type="submission" date="2016-07" db="EMBL/GenBank/DDBJ databases">
        <title>Pervasive Adenine N6-methylation of Active Genes in Fungi.</title>
        <authorList>
            <consortium name="DOE Joint Genome Institute"/>
            <person name="Mondo S.J."/>
            <person name="Dannebaum R.O."/>
            <person name="Kuo R.C."/>
            <person name="Labutti K."/>
            <person name="Haridas S."/>
            <person name="Kuo A."/>
            <person name="Salamov A."/>
            <person name="Ahrendt S.R."/>
            <person name="Lipzen A."/>
            <person name="Sullivan W."/>
            <person name="Andreopoulos W.B."/>
            <person name="Clum A."/>
            <person name="Lindquist E."/>
            <person name="Daum C."/>
            <person name="Ramamoorthy G.K."/>
            <person name="Gryganskyi A."/>
            <person name="Culley D."/>
            <person name="Magnuson J.K."/>
            <person name="James T.Y."/>
            <person name="O'Malley M.A."/>
            <person name="Stajich J.E."/>
            <person name="Spatafora J.W."/>
            <person name="Visel A."/>
            <person name="Grigoriev I.V."/>
        </authorList>
    </citation>
    <scope>NUCLEOTIDE SEQUENCE [LARGE SCALE GENOMIC DNA]</scope>
    <source>
        <strain evidence="1 2">NRRL 2496</strain>
    </source>
</reference>
<gene>
    <name evidence="1" type="ORF">BCR43DRAFT_436901</name>
</gene>
<protein>
    <submittedName>
        <fullName evidence="1">Uncharacterized protein</fullName>
    </submittedName>
</protein>
<sequence length="75" mass="8266">STADICLVALDYAGLSADSDKIEEFLRKFPNVKKLVVDLLPSTGRVHILDSKDILSSPQQLDAFNCRTACVKRSK</sequence>
<accession>A0A1X2HK33</accession>
<dbReference type="OrthoDB" id="2272687at2759"/>
<keyword evidence="2" id="KW-1185">Reference proteome</keyword>
<name>A0A1X2HK33_SYNRA</name>
<dbReference type="EMBL" id="MCGN01000003">
    <property type="protein sequence ID" value="ORY99362.1"/>
    <property type="molecule type" value="Genomic_DNA"/>
</dbReference>
<comment type="caution">
    <text evidence="1">The sequence shown here is derived from an EMBL/GenBank/DDBJ whole genome shotgun (WGS) entry which is preliminary data.</text>
</comment>
<evidence type="ECO:0000313" key="2">
    <source>
        <dbReference type="Proteomes" id="UP000242180"/>
    </source>
</evidence>
<evidence type="ECO:0000313" key="1">
    <source>
        <dbReference type="EMBL" id="ORY99362.1"/>
    </source>
</evidence>
<organism evidence="1 2">
    <name type="scientific">Syncephalastrum racemosum</name>
    <name type="common">Filamentous fungus</name>
    <dbReference type="NCBI Taxonomy" id="13706"/>
    <lineage>
        <taxon>Eukaryota</taxon>
        <taxon>Fungi</taxon>
        <taxon>Fungi incertae sedis</taxon>
        <taxon>Mucoromycota</taxon>
        <taxon>Mucoromycotina</taxon>
        <taxon>Mucoromycetes</taxon>
        <taxon>Mucorales</taxon>
        <taxon>Syncephalastraceae</taxon>
        <taxon>Syncephalastrum</taxon>
    </lineage>
</organism>
<dbReference type="AlphaFoldDB" id="A0A1X2HK33"/>
<dbReference type="InParanoid" id="A0A1X2HK33"/>
<feature type="non-terminal residue" evidence="1">
    <location>
        <position position="1"/>
    </location>
</feature>